<evidence type="ECO:0000313" key="1">
    <source>
        <dbReference type="EMBL" id="WMX18826.1"/>
    </source>
</evidence>
<organism evidence="1 2">
    <name type="scientific">Escherichia phage vB_EcoP_PAS7</name>
    <dbReference type="NCBI Taxonomy" id="3053875"/>
    <lineage>
        <taxon>Viruses</taxon>
        <taxon>Duplodnaviria</taxon>
        <taxon>Heunggongvirae</taxon>
        <taxon>Uroviricota</taxon>
        <taxon>Caudoviricetes</taxon>
        <taxon>Autographivirales</taxon>
        <taxon>Autoscriptoviridae</taxon>
        <taxon>Slopekvirinae</taxon>
        <taxon>Cepavirus</taxon>
        <taxon>Cepavirus PAS7</taxon>
    </lineage>
</organism>
<reference evidence="1" key="1">
    <citation type="submission" date="2023-05" db="EMBL/GenBank/DDBJ databases">
        <title>Complete genome sequence of three non-O157 smooth Escherichia coli infecting phages.</title>
        <authorList>
            <person name="Pas C."/>
            <person name="Briers Y."/>
            <person name="Fieseler L."/>
        </authorList>
    </citation>
    <scope>NUCLEOTIDE SEQUENCE</scope>
</reference>
<accession>A0AA51VJP9</accession>
<dbReference type="Proteomes" id="UP001182171">
    <property type="component" value="Segment"/>
</dbReference>
<sequence length="60" mass="6232">MAIAAATLAQKTELQRQLNILAKDIYQILTQPLDAVSVGPTFDAKIPALEAAIAAVKAAA</sequence>
<keyword evidence="2" id="KW-1185">Reference proteome</keyword>
<protein>
    <submittedName>
        <fullName evidence="1">Uncharacterized protein</fullName>
    </submittedName>
</protein>
<dbReference type="EMBL" id="OQ921331">
    <property type="protein sequence ID" value="WMX18826.1"/>
    <property type="molecule type" value="Genomic_DNA"/>
</dbReference>
<proteinExistence type="predicted"/>
<name>A0AA51VJP9_9CAUD</name>
<evidence type="ECO:0000313" key="2">
    <source>
        <dbReference type="Proteomes" id="UP001182171"/>
    </source>
</evidence>